<dbReference type="SUPFAM" id="SSF56112">
    <property type="entry name" value="Protein kinase-like (PK-like)"/>
    <property type="match status" value="1"/>
</dbReference>
<dbReference type="PANTHER" id="PTHR27005:SF405">
    <property type="entry name" value="PROTEIN KINASE DOMAIN-CONTAINING PROTEIN"/>
    <property type="match status" value="1"/>
</dbReference>
<evidence type="ECO:0000256" key="5">
    <source>
        <dbReference type="ARBA" id="ARBA00022729"/>
    </source>
</evidence>
<dbReference type="InterPro" id="IPR045274">
    <property type="entry name" value="WAK-like"/>
</dbReference>
<dbReference type="GO" id="GO:0005886">
    <property type="term" value="C:plasma membrane"/>
    <property type="evidence" value="ECO:0000318"/>
    <property type="project" value="GO_Central"/>
</dbReference>
<evidence type="ECO:0000256" key="16">
    <source>
        <dbReference type="SAM" id="SignalP"/>
    </source>
</evidence>
<keyword evidence="4 15" id="KW-0812">Transmembrane</keyword>
<protein>
    <recommendedName>
        <fullName evidence="17">Protein kinase domain-containing protein</fullName>
    </recommendedName>
</protein>
<keyword evidence="12" id="KW-0325">Glycoprotein</keyword>
<dbReference type="Proteomes" id="UP000235145">
    <property type="component" value="Unassembled WGS sequence"/>
</dbReference>
<dbReference type="AlphaFoldDB" id="A0A9R1XVP2"/>
<name>A0A9R1XVP2_LACSA</name>
<evidence type="ECO:0000256" key="2">
    <source>
        <dbReference type="ARBA" id="ARBA00022527"/>
    </source>
</evidence>
<keyword evidence="11" id="KW-1015">Disulfide bond</keyword>
<sequence>MFGNKMKQFQVLHLLILISLTTFTKAHNYIQPRCERSCGQASIRFPFGIGINCSLNEWFNIECNSQRAYLPALNNVEVLQGFGSLNFIVNVPMISDCKNPLQNSSLSLDLSTSPFRYSGNNNMLMVQGCGHADIIMENGSIVTGCSTTCRKDTVSNIKNCFGVGCCKITIPQDLRSFTLNRTGLERLDRDGTSCGSVFLAYDQYQDNNFGRLSIVQDHLFVPVSLSLKGNDTSVGCNNMCGNVSIRYPFGIGRSCSGNEWFTIDCNSSTPYLPALNNMELLDIKSERFIVNVPMISDCENSIQNSSLDLNKSPFYFSKYGNLFVVEGCGSGVIINENGDISGGCSTSCGNESVSERNNCFGIGCCETTMTYDLKSFTLNLTELVGHAGNVSCSRSAFLVDKNSYMKGRFSSQSTVEDQSFVPVSLEWGYMDEGGNTKEDKKCIDCEARGGYCYINEGLDSDVTCLYDNKISLGVILGYHLDDKMEMLLNEGVSISIGLMLLIVMGYALYKIIKKTKTKRRKQRFFKRNGGILLRQQQTTDISLVDKTIIFTSNELDKATDNFNENRILGRGGQGTVYKGMLADGRIVAIKKSKVVDESQLEQFINEVVILSQVSHRNVVKLLGCCLETEVPLLVSEFISNGTLYDLIHDETGEFLFSLNMRLQIATEVAGALSYLHSATSIPIYHRDIKTTNILLDEKYRAKVSDFGTSRLVSIDQTHLTTLVKGTFGYLDPEYFQSSQFTEKSDVYSFGVVLLELLTREKPISLTRFGENRSLALHFMLAMEEGRAMSIFDASVVKEGSRSELLAIANLAMQCLNFNGRNRPTMKEVASELEGIRLSHVPSIDEPNFGHMKHYEEVALIYGESTSTSITFYHNPSQ</sequence>
<dbReference type="PANTHER" id="PTHR27005">
    <property type="entry name" value="WALL-ASSOCIATED RECEPTOR KINASE-LIKE 21"/>
    <property type="match status" value="1"/>
</dbReference>
<comment type="subcellular location">
    <subcellularLocation>
        <location evidence="1">Membrane</location>
        <topology evidence="1">Single-pass type I membrane protein</topology>
    </subcellularLocation>
</comment>
<evidence type="ECO:0000313" key="19">
    <source>
        <dbReference type="Proteomes" id="UP000235145"/>
    </source>
</evidence>
<keyword evidence="9 15" id="KW-1133">Transmembrane helix</keyword>
<dbReference type="EMBL" id="NBSK02000002">
    <property type="protein sequence ID" value="KAJ0221012.1"/>
    <property type="molecule type" value="Genomic_DNA"/>
</dbReference>
<evidence type="ECO:0000256" key="14">
    <source>
        <dbReference type="ARBA" id="ARBA00047951"/>
    </source>
</evidence>
<comment type="catalytic activity">
    <reaction evidence="14">
        <text>L-threonyl-[protein] + ATP = O-phospho-L-threonyl-[protein] + ADP + H(+)</text>
        <dbReference type="Rhea" id="RHEA:46608"/>
        <dbReference type="Rhea" id="RHEA-COMP:11060"/>
        <dbReference type="Rhea" id="RHEA-COMP:11605"/>
        <dbReference type="ChEBI" id="CHEBI:15378"/>
        <dbReference type="ChEBI" id="CHEBI:30013"/>
        <dbReference type="ChEBI" id="CHEBI:30616"/>
        <dbReference type="ChEBI" id="CHEBI:61977"/>
        <dbReference type="ChEBI" id="CHEBI:456216"/>
    </reaction>
</comment>
<dbReference type="SMART" id="SM00220">
    <property type="entry name" value="S_TKc"/>
    <property type="match status" value="1"/>
</dbReference>
<keyword evidence="19" id="KW-1185">Reference proteome</keyword>
<evidence type="ECO:0000256" key="3">
    <source>
        <dbReference type="ARBA" id="ARBA00022679"/>
    </source>
</evidence>
<comment type="caution">
    <text evidence="18">The sequence shown here is derived from an EMBL/GenBank/DDBJ whole genome shotgun (WGS) entry which is preliminary data.</text>
</comment>
<dbReference type="FunFam" id="1.10.510.10:FF:000084">
    <property type="entry name" value="Wall-associated receptor kinase 2"/>
    <property type="match status" value="1"/>
</dbReference>
<feature type="signal peptide" evidence="16">
    <location>
        <begin position="1"/>
        <end position="26"/>
    </location>
</feature>
<dbReference type="InterPro" id="IPR000719">
    <property type="entry name" value="Prot_kinase_dom"/>
</dbReference>
<evidence type="ECO:0000256" key="7">
    <source>
        <dbReference type="ARBA" id="ARBA00022777"/>
    </source>
</evidence>
<evidence type="ECO:0000256" key="11">
    <source>
        <dbReference type="ARBA" id="ARBA00023157"/>
    </source>
</evidence>
<dbReference type="InterPro" id="IPR011009">
    <property type="entry name" value="Kinase-like_dom_sf"/>
</dbReference>
<dbReference type="FunFam" id="3.30.200.20:FF:000043">
    <property type="entry name" value="Wall-associated receptor kinase 2"/>
    <property type="match status" value="1"/>
</dbReference>
<evidence type="ECO:0000256" key="10">
    <source>
        <dbReference type="ARBA" id="ARBA00023136"/>
    </source>
</evidence>
<dbReference type="GO" id="GO:0007166">
    <property type="term" value="P:cell surface receptor signaling pathway"/>
    <property type="evidence" value="ECO:0000318"/>
    <property type="project" value="GO_Central"/>
</dbReference>
<accession>A0A9R1XVP2</accession>
<dbReference type="Gene3D" id="1.10.510.10">
    <property type="entry name" value="Transferase(Phosphotransferase) domain 1"/>
    <property type="match status" value="1"/>
</dbReference>
<keyword evidence="5 16" id="KW-0732">Signal</keyword>
<evidence type="ECO:0000256" key="8">
    <source>
        <dbReference type="ARBA" id="ARBA00022840"/>
    </source>
</evidence>
<evidence type="ECO:0000313" key="18">
    <source>
        <dbReference type="EMBL" id="KAJ0221012.1"/>
    </source>
</evidence>
<dbReference type="Gene3D" id="3.30.200.20">
    <property type="entry name" value="Phosphorylase Kinase, domain 1"/>
    <property type="match status" value="1"/>
</dbReference>
<evidence type="ECO:0000256" key="1">
    <source>
        <dbReference type="ARBA" id="ARBA00004479"/>
    </source>
</evidence>
<evidence type="ECO:0000256" key="6">
    <source>
        <dbReference type="ARBA" id="ARBA00022741"/>
    </source>
</evidence>
<organism evidence="18 19">
    <name type="scientific">Lactuca sativa</name>
    <name type="common">Garden lettuce</name>
    <dbReference type="NCBI Taxonomy" id="4236"/>
    <lineage>
        <taxon>Eukaryota</taxon>
        <taxon>Viridiplantae</taxon>
        <taxon>Streptophyta</taxon>
        <taxon>Embryophyta</taxon>
        <taxon>Tracheophyta</taxon>
        <taxon>Spermatophyta</taxon>
        <taxon>Magnoliopsida</taxon>
        <taxon>eudicotyledons</taxon>
        <taxon>Gunneridae</taxon>
        <taxon>Pentapetalae</taxon>
        <taxon>asterids</taxon>
        <taxon>campanulids</taxon>
        <taxon>Asterales</taxon>
        <taxon>Asteraceae</taxon>
        <taxon>Cichorioideae</taxon>
        <taxon>Cichorieae</taxon>
        <taxon>Lactucinae</taxon>
        <taxon>Lactuca</taxon>
    </lineage>
</organism>
<dbReference type="PROSITE" id="PS00108">
    <property type="entry name" value="PROTEIN_KINASE_ST"/>
    <property type="match status" value="1"/>
</dbReference>
<feature type="chain" id="PRO_5040384147" description="Protein kinase domain-containing protein" evidence="16">
    <location>
        <begin position="27"/>
        <end position="877"/>
    </location>
</feature>
<dbReference type="GO" id="GO:0004674">
    <property type="term" value="F:protein serine/threonine kinase activity"/>
    <property type="evidence" value="ECO:0007669"/>
    <property type="project" value="UniProtKB-KW"/>
</dbReference>
<reference evidence="18 19" key="1">
    <citation type="journal article" date="2017" name="Nat. Commun.">
        <title>Genome assembly with in vitro proximity ligation data and whole-genome triplication in lettuce.</title>
        <authorList>
            <person name="Reyes-Chin-Wo S."/>
            <person name="Wang Z."/>
            <person name="Yang X."/>
            <person name="Kozik A."/>
            <person name="Arikit S."/>
            <person name="Song C."/>
            <person name="Xia L."/>
            <person name="Froenicke L."/>
            <person name="Lavelle D.O."/>
            <person name="Truco M.J."/>
            <person name="Xia R."/>
            <person name="Zhu S."/>
            <person name="Xu C."/>
            <person name="Xu H."/>
            <person name="Xu X."/>
            <person name="Cox K."/>
            <person name="Korf I."/>
            <person name="Meyers B.C."/>
            <person name="Michelmore R.W."/>
        </authorList>
    </citation>
    <scope>NUCLEOTIDE SEQUENCE [LARGE SCALE GENOMIC DNA]</scope>
    <source>
        <strain evidence="19">cv. Salinas</strain>
        <tissue evidence="18">Seedlings</tissue>
    </source>
</reference>
<dbReference type="Pfam" id="PF00069">
    <property type="entry name" value="Pkinase"/>
    <property type="match status" value="1"/>
</dbReference>
<evidence type="ECO:0000256" key="15">
    <source>
        <dbReference type="SAM" id="Phobius"/>
    </source>
</evidence>
<evidence type="ECO:0000259" key="17">
    <source>
        <dbReference type="PROSITE" id="PS50011"/>
    </source>
</evidence>
<dbReference type="Pfam" id="PF13947">
    <property type="entry name" value="GUB_WAK_bind"/>
    <property type="match status" value="2"/>
</dbReference>
<gene>
    <name evidence="18" type="ORF">LSAT_V11C200072700</name>
</gene>
<dbReference type="PROSITE" id="PS50011">
    <property type="entry name" value="PROTEIN_KINASE_DOM"/>
    <property type="match status" value="1"/>
</dbReference>
<evidence type="ECO:0000256" key="12">
    <source>
        <dbReference type="ARBA" id="ARBA00023180"/>
    </source>
</evidence>
<dbReference type="InterPro" id="IPR008271">
    <property type="entry name" value="Ser/Thr_kinase_AS"/>
</dbReference>
<dbReference type="GO" id="GO:0005524">
    <property type="term" value="F:ATP binding"/>
    <property type="evidence" value="ECO:0007669"/>
    <property type="project" value="UniProtKB-KW"/>
</dbReference>
<dbReference type="InterPro" id="IPR025287">
    <property type="entry name" value="WAK_GUB"/>
</dbReference>
<evidence type="ECO:0000256" key="4">
    <source>
        <dbReference type="ARBA" id="ARBA00022692"/>
    </source>
</evidence>
<feature type="transmembrane region" description="Helical" evidence="15">
    <location>
        <begin position="492"/>
        <end position="512"/>
    </location>
</feature>
<comment type="catalytic activity">
    <reaction evidence="13">
        <text>L-seryl-[protein] + ATP = O-phospho-L-seryl-[protein] + ADP + H(+)</text>
        <dbReference type="Rhea" id="RHEA:17989"/>
        <dbReference type="Rhea" id="RHEA-COMP:9863"/>
        <dbReference type="Rhea" id="RHEA-COMP:11604"/>
        <dbReference type="ChEBI" id="CHEBI:15378"/>
        <dbReference type="ChEBI" id="CHEBI:29999"/>
        <dbReference type="ChEBI" id="CHEBI:30616"/>
        <dbReference type="ChEBI" id="CHEBI:83421"/>
        <dbReference type="ChEBI" id="CHEBI:456216"/>
    </reaction>
</comment>
<keyword evidence="10 15" id="KW-0472">Membrane</keyword>
<keyword evidence="6" id="KW-0547">Nucleotide-binding</keyword>
<evidence type="ECO:0000256" key="9">
    <source>
        <dbReference type="ARBA" id="ARBA00022989"/>
    </source>
</evidence>
<keyword evidence="8" id="KW-0067">ATP-binding</keyword>
<dbReference type="GO" id="GO:0030247">
    <property type="term" value="F:polysaccharide binding"/>
    <property type="evidence" value="ECO:0007669"/>
    <property type="project" value="InterPro"/>
</dbReference>
<proteinExistence type="predicted"/>
<evidence type="ECO:0000256" key="13">
    <source>
        <dbReference type="ARBA" id="ARBA00047558"/>
    </source>
</evidence>
<keyword evidence="2" id="KW-0723">Serine/threonine-protein kinase</keyword>
<dbReference type="CDD" id="cd14066">
    <property type="entry name" value="STKc_IRAK"/>
    <property type="match status" value="1"/>
</dbReference>
<feature type="domain" description="Protein kinase" evidence="17">
    <location>
        <begin position="562"/>
        <end position="835"/>
    </location>
</feature>
<keyword evidence="3" id="KW-0808">Transferase</keyword>
<keyword evidence="7" id="KW-0418">Kinase</keyword>